<dbReference type="AlphaFoldDB" id="A0AA35P0U1"/>
<proteinExistence type="predicted"/>
<protein>
    <submittedName>
        <fullName evidence="1">Uncharacterized protein</fullName>
    </submittedName>
</protein>
<dbReference type="Proteomes" id="UP001178461">
    <property type="component" value="Chromosome 3"/>
</dbReference>
<gene>
    <name evidence="1" type="ORF">PODLI_1B001993</name>
</gene>
<dbReference type="EMBL" id="OX395128">
    <property type="protein sequence ID" value="CAI5771371.1"/>
    <property type="molecule type" value="Genomic_DNA"/>
</dbReference>
<organism evidence="1 2">
    <name type="scientific">Podarcis lilfordi</name>
    <name type="common">Lilford's wall lizard</name>
    <dbReference type="NCBI Taxonomy" id="74358"/>
    <lineage>
        <taxon>Eukaryota</taxon>
        <taxon>Metazoa</taxon>
        <taxon>Chordata</taxon>
        <taxon>Craniata</taxon>
        <taxon>Vertebrata</taxon>
        <taxon>Euteleostomi</taxon>
        <taxon>Lepidosauria</taxon>
        <taxon>Squamata</taxon>
        <taxon>Bifurcata</taxon>
        <taxon>Unidentata</taxon>
        <taxon>Episquamata</taxon>
        <taxon>Laterata</taxon>
        <taxon>Lacertibaenia</taxon>
        <taxon>Lacertidae</taxon>
        <taxon>Podarcis</taxon>
    </lineage>
</organism>
<evidence type="ECO:0000313" key="1">
    <source>
        <dbReference type="EMBL" id="CAI5771371.1"/>
    </source>
</evidence>
<sequence>MEIIAAEDGVGQPGASPNVFERCPPSAARVAKANAEKQTRAAEDPPLLSLESTPGCLVCRFATSPRLLHCLPLLYNTVIISLNHIVIHCGFCLRLPKLPLHISAAIKPIKPLVVKWSTVVDAGAGRNCVIPYCG</sequence>
<keyword evidence="2" id="KW-1185">Reference proteome</keyword>
<reference evidence="1" key="1">
    <citation type="submission" date="2022-12" db="EMBL/GenBank/DDBJ databases">
        <authorList>
            <person name="Alioto T."/>
            <person name="Alioto T."/>
            <person name="Gomez Garrido J."/>
        </authorList>
    </citation>
    <scope>NUCLEOTIDE SEQUENCE</scope>
</reference>
<accession>A0AA35P0U1</accession>
<name>A0AA35P0U1_9SAUR</name>
<evidence type="ECO:0000313" key="2">
    <source>
        <dbReference type="Proteomes" id="UP001178461"/>
    </source>
</evidence>